<sequence length="93" mass="9621">MGSLADEALAAAPVFGTGSDGGKVSPSWHGEAGADGFPARAGGRSRIQRRGLWTQDGTPTVPDRTRDLETRSGNVSAPFISSSSSVCENQPYV</sequence>
<organism evidence="2 3">
    <name type="scientific">Labeo rohita</name>
    <name type="common">Indian major carp</name>
    <name type="synonym">Cyprinus rohita</name>
    <dbReference type="NCBI Taxonomy" id="84645"/>
    <lineage>
        <taxon>Eukaryota</taxon>
        <taxon>Metazoa</taxon>
        <taxon>Chordata</taxon>
        <taxon>Craniata</taxon>
        <taxon>Vertebrata</taxon>
        <taxon>Euteleostomi</taxon>
        <taxon>Actinopterygii</taxon>
        <taxon>Neopterygii</taxon>
        <taxon>Teleostei</taxon>
        <taxon>Ostariophysi</taxon>
        <taxon>Cypriniformes</taxon>
        <taxon>Cyprinidae</taxon>
        <taxon>Labeoninae</taxon>
        <taxon>Labeonini</taxon>
        <taxon>Labeo</taxon>
    </lineage>
</organism>
<evidence type="ECO:0000313" key="3">
    <source>
        <dbReference type="Proteomes" id="UP000290572"/>
    </source>
</evidence>
<accession>A0A498MVK3</accession>
<evidence type="ECO:0000256" key="1">
    <source>
        <dbReference type="SAM" id="MobiDB-lite"/>
    </source>
</evidence>
<proteinExistence type="predicted"/>
<feature type="region of interest" description="Disordered" evidence="1">
    <location>
        <begin position="14"/>
        <end position="93"/>
    </location>
</feature>
<comment type="caution">
    <text evidence="2">The sequence shown here is derived from an EMBL/GenBank/DDBJ whole genome shotgun (WGS) entry which is preliminary data.</text>
</comment>
<dbReference type="Proteomes" id="UP000290572">
    <property type="component" value="Unassembled WGS sequence"/>
</dbReference>
<reference evidence="2 3" key="1">
    <citation type="submission" date="2018-03" db="EMBL/GenBank/DDBJ databases">
        <title>Draft genome sequence of Rohu Carp (Labeo rohita).</title>
        <authorList>
            <person name="Das P."/>
            <person name="Kushwaha B."/>
            <person name="Joshi C.G."/>
            <person name="Kumar D."/>
            <person name="Nagpure N.S."/>
            <person name="Sahoo L."/>
            <person name="Das S.P."/>
            <person name="Bit A."/>
            <person name="Patnaik S."/>
            <person name="Meher P.K."/>
            <person name="Jayasankar P."/>
            <person name="Koringa P.G."/>
            <person name="Patel N.V."/>
            <person name="Hinsu A.T."/>
            <person name="Kumar R."/>
            <person name="Pandey M."/>
            <person name="Agarwal S."/>
            <person name="Srivastava S."/>
            <person name="Singh M."/>
            <person name="Iquebal M.A."/>
            <person name="Jaiswal S."/>
            <person name="Angadi U.B."/>
            <person name="Kumar N."/>
            <person name="Raza M."/>
            <person name="Shah T.M."/>
            <person name="Rai A."/>
            <person name="Jena J.K."/>
        </authorList>
    </citation>
    <scope>NUCLEOTIDE SEQUENCE [LARGE SCALE GENOMIC DNA]</scope>
    <source>
        <strain evidence="2">DASCIFA01</strain>
        <tissue evidence="2">Testis</tissue>
    </source>
</reference>
<gene>
    <name evidence="2" type="ORF">ROHU_022651</name>
</gene>
<dbReference type="EMBL" id="QBIY01012559">
    <property type="protein sequence ID" value="RXN23642.1"/>
    <property type="molecule type" value="Genomic_DNA"/>
</dbReference>
<dbReference type="AlphaFoldDB" id="A0A498MVK3"/>
<protein>
    <submittedName>
        <fullName evidence="2">Uncharacterized protein</fullName>
    </submittedName>
</protein>
<name>A0A498MVK3_LABRO</name>
<evidence type="ECO:0000313" key="2">
    <source>
        <dbReference type="EMBL" id="RXN23642.1"/>
    </source>
</evidence>
<keyword evidence="3" id="KW-1185">Reference proteome</keyword>